<keyword evidence="3" id="KW-1185">Reference proteome</keyword>
<evidence type="ECO:0000313" key="2">
    <source>
        <dbReference type="EMBL" id="OMO64896.1"/>
    </source>
</evidence>
<dbReference type="PANTHER" id="PTHR27006">
    <property type="entry name" value="PROMASTIGOTE SURFACE ANTIGEN PROTEIN PSA"/>
    <property type="match status" value="1"/>
</dbReference>
<dbReference type="Proteomes" id="UP000187203">
    <property type="component" value="Unassembled WGS sequence"/>
</dbReference>
<dbReference type="SUPFAM" id="SSF56112">
    <property type="entry name" value="Protein kinase-like (PK-like)"/>
    <property type="match status" value="1"/>
</dbReference>
<accession>A0A1R3H3T4</accession>
<evidence type="ECO:0000259" key="1">
    <source>
        <dbReference type="Pfam" id="PF11883"/>
    </source>
</evidence>
<sequence length="95" mass="10354">MELIGEHLVESCVATEVLKCIHIGLLCVQKDPADRPSMSSVIVMLASETITLPRPSEPAFFVGRFVAEQSQQPSSNEGVCSVNEIVKKNESIILQ</sequence>
<dbReference type="OrthoDB" id="998752at2759"/>
<dbReference type="Pfam" id="PF11883">
    <property type="entry name" value="DUF3403"/>
    <property type="match status" value="1"/>
</dbReference>
<dbReference type="STRING" id="93759.A0A1R3H3T4"/>
<dbReference type="EMBL" id="AWUE01020869">
    <property type="protein sequence ID" value="OMO64896.1"/>
    <property type="molecule type" value="Genomic_DNA"/>
</dbReference>
<dbReference type="Gene3D" id="1.10.510.10">
    <property type="entry name" value="Transferase(Phosphotransferase) domain 1"/>
    <property type="match status" value="1"/>
</dbReference>
<feature type="domain" description="S-locus receptor kinase C-terminal" evidence="1">
    <location>
        <begin position="47"/>
        <end position="85"/>
    </location>
</feature>
<proteinExistence type="predicted"/>
<organism evidence="2 3">
    <name type="scientific">Corchorus olitorius</name>
    <dbReference type="NCBI Taxonomy" id="93759"/>
    <lineage>
        <taxon>Eukaryota</taxon>
        <taxon>Viridiplantae</taxon>
        <taxon>Streptophyta</taxon>
        <taxon>Embryophyta</taxon>
        <taxon>Tracheophyta</taxon>
        <taxon>Spermatophyta</taxon>
        <taxon>Magnoliopsida</taxon>
        <taxon>eudicotyledons</taxon>
        <taxon>Gunneridae</taxon>
        <taxon>Pentapetalae</taxon>
        <taxon>rosids</taxon>
        <taxon>malvids</taxon>
        <taxon>Malvales</taxon>
        <taxon>Malvaceae</taxon>
        <taxon>Grewioideae</taxon>
        <taxon>Apeibeae</taxon>
        <taxon>Corchorus</taxon>
    </lineage>
</organism>
<dbReference type="InterPro" id="IPR011009">
    <property type="entry name" value="Kinase-like_dom_sf"/>
</dbReference>
<reference evidence="3" key="1">
    <citation type="submission" date="2013-09" db="EMBL/GenBank/DDBJ databases">
        <title>Corchorus olitorius genome sequencing.</title>
        <authorList>
            <person name="Alam M."/>
            <person name="Haque M.S."/>
            <person name="Islam M.S."/>
            <person name="Emdad E.M."/>
            <person name="Islam M.M."/>
            <person name="Ahmed B."/>
            <person name="Halim A."/>
            <person name="Hossen Q.M.M."/>
            <person name="Hossain M.Z."/>
            <person name="Ahmed R."/>
            <person name="Khan M.M."/>
            <person name="Islam R."/>
            <person name="Rashid M.M."/>
            <person name="Khan S.A."/>
            <person name="Rahman M.S."/>
            <person name="Alam M."/>
            <person name="Yahiya A.S."/>
            <person name="Khan M.S."/>
            <person name="Azam M.S."/>
            <person name="Haque T."/>
            <person name="Lashkar M.Z.H."/>
            <person name="Akhand A.I."/>
            <person name="Morshed G."/>
            <person name="Roy S."/>
            <person name="Uddin K.S."/>
            <person name="Rabeya T."/>
            <person name="Hossain A.S."/>
            <person name="Chowdhury A."/>
            <person name="Snigdha A.R."/>
            <person name="Mortoza M.S."/>
            <person name="Matin S.A."/>
            <person name="Hoque S.M.E."/>
            <person name="Islam M.K."/>
            <person name="Roy D.K."/>
            <person name="Haider R."/>
            <person name="Moosa M.M."/>
            <person name="Elias S.M."/>
            <person name="Hasan A.M."/>
            <person name="Jahan S."/>
            <person name="Shafiuddin M."/>
            <person name="Mahmood N."/>
            <person name="Shommy N.S."/>
        </authorList>
    </citation>
    <scope>NUCLEOTIDE SEQUENCE [LARGE SCALE GENOMIC DNA]</scope>
    <source>
        <strain evidence="3">cv. O-4</strain>
    </source>
</reference>
<evidence type="ECO:0000313" key="3">
    <source>
        <dbReference type="Proteomes" id="UP000187203"/>
    </source>
</evidence>
<dbReference type="InterPro" id="IPR021820">
    <property type="entry name" value="S-locus_recpt_kinase_C"/>
</dbReference>
<dbReference type="GO" id="GO:0004674">
    <property type="term" value="F:protein serine/threonine kinase activity"/>
    <property type="evidence" value="ECO:0007669"/>
    <property type="project" value="InterPro"/>
</dbReference>
<dbReference type="AlphaFoldDB" id="A0A1R3H3T4"/>
<gene>
    <name evidence="2" type="ORF">COLO4_31708</name>
</gene>
<comment type="caution">
    <text evidence="2">The sequence shown here is derived from an EMBL/GenBank/DDBJ whole genome shotgun (WGS) entry which is preliminary data.</text>
</comment>
<name>A0A1R3H3T4_9ROSI</name>
<dbReference type="PANTHER" id="PTHR27006:SF606">
    <property type="entry name" value="INTERLEUKIN-1 RECEPTOR-ASSOCIATED KINASE 4"/>
    <property type="match status" value="1"/>
</dbReference>
<protein>
    <recommendedName>
        <fullName evidence="1">S-locus receptor kinase C-terminal domain-containing protein</fullName>
    </recommendedName>
</protein>